<reference evidence="2" key="1">
    <citation type="submission" date="2020-02" db="EMBL/GenBank/DDBJ databases">
        <authorList>
            <person name="Meier V. D."/>
        </authorList>
    </citation>
    <scope>NUCLEOTIDE SEQUENCE</scope>
    <source>
        <strain evidence="2">AVDCRST_MAG11</strain>
    </source>
</reference>
<proteinExistence type="predicted"/>
<evidence type="ECO:0000256" key="1">
    <source>
        <dbReference type="SAM" id="MobiDB-lite"/>
    </source>
</evidence>
<protein>
    <submittedName>
        <fullName evidence="2">Uncharacterized protein</fullName>
    </submittedName>
</protein>
<evidence type="ECO:0000313" key="2">
    <source>
        <dbReference type="EMBL" id="CAA9296885.1"/>
    </source>
</evidence>
<sequence length="40" mass="4405">MRRTRRTARQRGAAGSSPAAGGRTRPVMRDRPTFHTRGAP</sequence>
<gene>
    <name evidence="2" type="ORF">AVDCRST_MAG11-550</name>
</gene>
<organism evidence="2">
    <name type="scientific">uncultured Gemmatimonadaceae bacterium</name>
    <dbReference type="NCBI Taxonomy" id="246130"/>
    <lineage>
        <taxon>Bacteria</taxon>
        <taxon>Pseudomonadati</taxon>
        <taxon>Gemmatimonadota</taxon>
        <taxon>Gemmatimonadia</taxon>
        <taxon>Gemmatimonadales</taxon>
        <taxon>Gemmatimonadaceae</taxon>
        <taxon>environmental samples</taxon>
    </lineage>
</organism>
<dbReference type="EMBL" id="CADCTU010000119">
    <property type="protein sequence ID" value="CAA9296885.1"/>
    <property type="molecule type" value="Genomic_DNA"/>
</dbReference>
<accession>A0A6J4K6B5</accession>
<dbReference type="AlphaFoldDB" id="A0A6J4K6B5"/>
<name>A0A6J4K6B5_9BACT</name>
<feature type="compositionally biased region" description="Low complexity" evidence="1">
    <location>
        <begin position="10"/>
        <end position="25"/>
    </location>
</feature>
<feature type="region of interest" description="Disordered" evidence="1">
    <location>
        <begin position="1"/>
        <end position="40"/>
    </location>
</feature>